<dbReference type="GO" id="GO:0034220">
    <property type="term" value="P:monoatomic ion transmembrane transport"/>
    <property type="evidence" value="ECO:0007669"/>
    <property type="project" value="UniProtKB-KW"/>
</dbReference>
<evidence type="ECO:0000256" key="5">
    <source>
        <dbReference type="ARBA" id="ARBA00022989"/>
    </source>
</evidence>
<feature type="region of interest" description="Disordered" evidence="9">
    <location>
        <begin position="55"/>
        <end position="108"/>
    </location>
</feature>
<sequence length="921" mass="102232">MSEDARLQHWAEPWSGRLSEAVRGQSVPELLAEPRPSLAIKAFDDGDQSFVIVLEPQASRPESDRTREPLQAPRASSRPEASMQPRGTFRQRHVSKNAEPRWPGPGGDMRISESDWPTDPSVVVRVVAVVVITVVASTVVVLVAAGREDRSIQMKQPLLVERDESFTFPSSLPNSQSVTVDVGEYTGSVFDSKTFQGESLNNGPYAPCTTPGHFRSSSAGVSRDTIGDDSSDGIEGEHVKKRVDPKQKALRSKRRRSLRNPKSLMKQAAHSASNDPIYFLKNVIRGILLWPKWAWNSMASQKNLTVISLKSGIAAGLVSIICVVHFPPPYDELSSIAIWAVVTIDILYEGNIGLSLMKGVNRVAGTLCAGTAAVCLTQLGPDVPEHLYPYYTVFWVFLGGFVFRYLKGIPPLKDQWGYAFTVATIAFHILLLSSYLQPEKVTLPILRFSMILLGFFLASIINLSFMPVYAGDTLHSLVAKNFDAAGAILLRCVTEYSNYTMLDHVPDILSGCSEDDKIHQSYHEIVMSDSDIDKLLGAVLWEPCHGAFFNGYPWHLYDDITDYLRYTLYDVIALDSCLRASIQAPKNLRDLFTQEMKEIAEECSKVLGLLGESMRNMTKVGSEDLLCRAEEAAIELQNKIYIHTHLLLGKGAAESPRYGLYLASCYGNPDAEQRDASDVVQRVYDPNDPWATSEAEQFQSYEDRENFASARTRSKEIENGDEESAPLVVPTQNGHDTRLGEDYISLDNRYETEHAVLSSWQDSPHLSRCNSTQLSRNGSGETVDVFPRGGLSRGLSDERRQHSQSLPENIQVDDGSGVGEAPKPQTKVKTKMRGSEKLQQTSWKHTFKSRRSNLGTDYDGAEERISALSLVKFASLLIEIVAKMKYVVTSVQELGEAAKFKTQNVESFESSLRAGIPDIRT</sequence>
<keyword evidence="7 10" id="KW-0472">Membrane</keyword>
<feature type="region of interest" description="Disordered" evidence="9">
    <location>
        <begin position="715"/>
        <end position="738"/>
    </location>
</feature>
<dbReference type="EMBL" id="LVLJ01000435">
    <property type="protein sequence ID" value="OAE34256.1"/>
    <property type="molecule type" value="Genomic_DNA"/>
</dbReference>
<gene>
    <name evidence="11" type="ORF">AXG93_4605s1200</name>
</gene>
<keyword evidence="8" id="KW-0407">Ion channel</keyword>
<protein>
    <submittedName>
        <fullName evidence="11">Uncharacterized protein</fullName>
    </submittedName>
</protein>
<comment type="similarity">
    <text evidence="2">Belongs to the aromatic acid exporter (TC 2.A.85) family.</text>
</comment>
<dbReference type="AlphaFoldDB" id="A0A176WPN2"/>
<evidence type="ECO:0000256" key="4">
    <source>
        <dbReference type="ARBA" id="ARBA00022692"/>
    </source>
</evidence>
<dbReference type="Pfam" id="PF11744">
    <property type="entry name" value="ALMT"/>
    <property type="match status" value="1"/>
</dbReference>
<evidence type="ECO:0000256" key="6">
    <source>
        <dbReference type="ARBA" id="ARBA00023065"/>
    </source>
</evidence>
<keyword evidence="5 10" id="KW-1133">Transmembrane helix</keyword>
<keyword evidence="6" id="KW-0406">Ion transport</keyword>
<feature type="transmembrane region" description="Helical" evidence="10">
    <location>
        <begin position="122"/>
        <end position="145"/>
    </location>
</feature>
<feature type="transmembrane region" description="Helical" evidence="10">
    <location>
        <begin position="387"/>
        <end position="406"/>
    </location>
</feature>
<feature type="transmembrane region" description="Helical" evidence="10">
    <location>
        <begin position="333"/>
        <end position="351"/>
    </location>
</feature>
<feature type="region of interest" description="Disordered" evidence="9">
    <location>
        <begin position="763"/>
        <end position="837"/>
    </location>
</feature>
<dbReference type="GO" id="GO:0015743">
    <property type="term" value="P:malate transport"/>
    <property type="evidence" value="ECO:0007669"/>
    <property type="project" value="InterPro"/>
</dbReference>
<evidence type="ECO:0000256" key="1">
    <source>
        <dbReference type="ARBA" id="ARBA00004141"/>
    </source>
</evidence>
<evidence type="ECO:0000256" key="10">
    <source>
        <dbReference type="SAM" id="Phobius"/>
    </source>
</evidence>
<feature type="transmembrane region" description="Helical" evidence="10">
    <location>
        <begin position="418"/>
        <end position="436"/>
    </location>
</feature>
<dbReference type="InterPro" id="IPR020966">
    <property type="entry name" value="ALMT"/>
</dbReference>
<proteinExistence type="inferred from homology"/>
<evidence type="ECO:0000256" key="7">
    <source>
        <dbReference type="ARBA" id="ARBA00023136"/>
    </source>
</evidence>
<evidence type="ECO:0000256" key="3">
    <source>
        <dbReference type="ARBA" id="ARBA00022448"/>
    </source>
</evidence>
<evidence type="ECO:0000313" key="11">
    <source>
        <dbReference type="EMBL" id="OAE34256.1"/>
    </source>
</evidence>
<feature type="compositionally biased region" description="Basic residues" evidence="9">
    <location>
        <begin position="248"/>
        <end position="259"/>
    </location>
</feature>
<feature type="region of interest" description="Disordered" evidence="9">
    <location>
        <begin position="201"/>
        <end position="268"/>
    </location>
</feature>
<name>A0A176WPN2_MARPO</name>
<keyword evidence="4 10" id="KW-0812">Transmembrane</keyword>
<feature type="transmembrane region" description="Helical" evidence="10">
    <location>
        <begin position="448"/>
        <end position="470"/>
    </location>
</feature>
<keyword evidence="12" id="KW-1185">Reference proteome</keyword>
<feature type="compositionally biased region" description="Polar residues" evidence="9">
    <location>
        <begin position="763"/>
        <end position="780"/>
    </location>
</feature>
<dbReference type="GO" id="GO:0016020">
    <property type="term" value="C:membrane"/>
    <property type="evidence" value="ECO:0007669"/>
    <property type="project" value="UniProtKB-SubCell"/>
</dbReference>
<dbReference type="Proteomes" id="UP000077202">
    <property type="component" value="Unassembled WGS sequence"/>
</dbReference>
<accession>A0A176WPN2</accession>
<reference evidence="11" key="1">
    <citation type="submission" date="2016-03" db="EMBL/GenBank/DDBJ databases">
        <title>Mechanisms controlling the formation of the plant cell surface in tip-growing cells are functionally conserved among land plants.</title>
        <authorList>
            <person name="Honkanen S."/>
            <person name="Jones V.A."/>
            <person name="Morieri G."/>
            <person name="Champion C."/>
            <person name="Hetherington A.J."/>
            <person name="Kelly S."/>
            <person name="Saint-Marcoux D."/>
            <person name="Proust H."/>
            <person name="Prescott H."/>
            <person name="Dolan L."/>
        </authorList>
    </citation>
    <scope>NUCLEOTIDE SEQUENCE [LARGE SCALE GENOMIC DNA]</scope>
    <source>
        <tissue evidence="11">Whole gametophyte</tissue>
    </source>
</reference>
<comment type="subcellular location">
    <subcellularLocation>
        <location evidence="1">Membrane</location>
        <topology evidence="1">Multi-pass membrane protein</topology>
    </subcellularLocation>
</comment>
<comment type="caution">
    <text evidence="11">The sequence shown here is derived from an EMBL/GenBank/DDBJ whole genome shotgun (WGS) entry which is preliminary data.</text>
</comment>
<feature type="compositionally biased region" description="Basic and acidic residues" evidence="9">
    <location>
        <begin position="235"/>
        <end position="247"/>
    </location>
</feature>
<feature type="transmembrane region" description="Helical" evidence="10">
    <location>
        <begin position="307"/>
        <end position="327"/>
    </location>
</feature>
<evidence type="ECO:0000313" key="12">
    <source>
        <dbReference type="Proteomes" id="UP000077202"/>
    </source>
</evidence>
<keyword evidence="3" id="KW-0813">Transport</keyword>
<evidence type="ECO:0000256" key="8">
    <source>
        <dbReference type="ARBA" id="ARBA00023303"/>
    </source>
</evidence>
<evidence type="ECO:0000256" key="9">
    <source>
        <dbReference type="SAM" id="MobiDB-lite"/>
    </source>
</evidence>
<evidence type="ECO:0000256" key="2">
    <source>
        <dbReference type="ARBA" id="ARBA00007079"/>
    </source>
</evidence>
<dbReference type="PANTHER" id="PTHR31086">
    <property type="entry name" value="ALUMINUM-ACTIVATED MALATE TRANSPORTER 10"/>
    <property type="match status" value="1"/>
</dbReference>
<organism evidence="11 12">
    <name type="scientific">Marchantia polymorpha subsp. ruderalis</name>
    <dbReference type="NCBI Taxonomy" id="1480154"/>
    <lineage>
        <taxon>Eukaryota</taxon>
        <taxon>Viridiplantae</taxon>
        <taxon>Streptophyta</taxon>
        <taxon>Embryophyta</taxon>
        <taxon>Marchantiophyta</taxon>
        <taxon>Marchantiopsida</taxon>
        <taxon>Marchantiidae</taxon>
        <taxon>Marchantiales</taxon>
        <taxon>Marchantiaceae</taxon>
        <taxon>Marchantia</taxon>
    </lineage>
</organism>